<dbReference type="AlphaFoldDB" id="W2UJA4"/>
<gene>
    <name evidence="2" type="ORF">P278_28970</name>
</gene>
<dbReference type="RefSeq" id="WP_038268283.1">
    <property type="nucleotide sequence ID" value="NZ_AYXY01000026.1"/>
</dbReference>
<dbReference type="EMBL" id="AYXY01000026">
    <property type="protein sequence ID" value="ETN94093.1"/>
    <property type="molecule type" value="Genomic_DNA"/>
</dbReference>
<keyword evidence="1" id="KW-0732">Signal</keyword>
<evidence type="ECO:0000313" key="3">
    <source>
        <dbReference type="Proteomes" id="UP000018850"/>
    </source>
</evidence>
<feature type="chain" id="PRO_5004826832" description="Carboxypeptidase-like regulatory domain-containing protein" evidence="1">
    <location>
        <begin position="22"/>
        <end position="275"/>
    </location>
</feature>
<dbReference type="eggNOG" id="COG1629">
    <property type="taxonomic scope" value="Bacteria"/>
</dbReference>
<dbReference type="Pfam" id="PF13715">
    <property type="entry name" value="CarbopepD_reg_2"/>
    <property type="match status" value="1"/>
</dbReference>
<reference evidence="2 3" key="2">
    <citation type="journal article" date="2016" name="Genome Announc.">
        <title>Draft Genome Sequence of Zhouia amylolytica AD3, Isolated from Tidal Flat Sediment.</title>
        <authorList>
            <person name="Jia B."/>
            <person name="Jin H.M."/>
            <person name="Lee H.J."/>
            <person name="Jeon C.O."/>
        </authorList>
    </citation>
    <scope>NUCLEOTIDE SEQUENCE [LARGE SCALE GENOMIC DNA]</scope>
    <source>
        <strain evidence="2 3">AD3</strain>
    </source>
</reference>
<reference evidence="3" key="1">
    <citation type="submission" date="2013-11" db="EMBL/GenBank/DDBJ databases">
        <title>Draft genome sequence from a member of Zhouia, isolated tidal flat.</title>
        <authorList>
            <person name="Jin H."/>
            <person name="Jeon C.O."/>
        </authorList>
    </citation>
    <scope>NUCLEOTIDE SEQUENCE [LARGE SCALE GENOMIC DNA]</scope>
    <source>
        <strain evidence="3">AD3</strain>
    </source>
</reference>
<protein>
    <recommendedName>
        <fullName evidence="4">Carboxypeptidase-like regulatory domain-containing protein</fullName>
    </recommendedName>
</protein>
<accession>W2UJA4</accession>
<dbReference type="InterPro" id="IPR008969">
    <property type="entry name" value="CarboxyPept-like_regulatory"/>
</dbReference>
<feature type="signal peptide" evidence="1">
    <location>
        <begin position="1"/>
        <end position="21"/>
    </location>
</feature>
<dbReference type="Gene3D" id="2.60.40.1120">
    <property type="entry name" value="Carboxypeptidase-like, regulatory domain"/>
    <property type="match status" value="1"/>
</dbReference>
<name>W2UJA4_9FLAO</name>
<sequence length="275" mass="31380">MNKLILATTFLAIFINNNVVAQEIKMSGIITCSKTNEPIEFVNIGVFNKNKGTVTDQKGRFTIVLSKEFLNDSLTISHVGYKTLKIPVQRANNIFFTLQPKANQLSEVVVISNKKKKNRKIGVKSYNPLLWLTAISEDNDIIENAQKINIPNKSIVKINYVNIYLRRGIDTESSFIRVNFYKNLNDLPGERILFENIVKKKKMEPGWLQIDLTEFNVYIKEDFFIGIEFLPDFKNTQSVYMGAILSKGKGFSRRSSQGKWEKLPGASAINVEIEF</sequence>
<dbReference type="SUPFAM" id="SSF49464">
    <property type="entry name" value="Carboxypeptidase regulatory domain-like"/>
    <property type="match status" value="1"/>
</dbReference>
<evidence type="ECO:0008006" key="4">
    <source>
        <dbReference type="Google" id="ProtNLM"/>
    </source>
</evidence>
<comment type="caution">
    <text evidence="2">The sequence shown here is derived from an EMBL/GenBank/DDBJ whole genome shotgun (WGS) entry which is preliminary data.</text>
</comment>
<evidence type="ECO:0000313" key="2">
    <source>
        <dbReference type="EMBL" id="ETN94093.1"/>
    </source>
</evidence>
<proteinExistence type="predicted"/>
<organism evidence="2 3">
    <name type="scientific">Zhouia amylolytica AD3</name>
    <dbReference type="NCBI Taxonomy" id="1286632"/>
    <lineage>
        <taxon>Bacteria</taxon>
        <taxon>Pseudomonadati</taxon>
        <taxon>Bacteroidota</taxon>
        <taxon>Flavobacteriia</taxon>
        <taxon>Flavobacteriales</taxon>
        <taxon>Flavobacteriaceae</taxon>
        <taxon>Zhouia</taxon>
    </lineage>
</organism>
<keyword evidence="3" id="KW-1185">Reference proteome</keyword>
<dbReference type="Proteomes" id="UP000018850">
    <property type="component" value="Unassembled WGS sequence"/>
</dbReference>
<evidence type="ECO:0000256" key="1">
    <source>
        <dbReference type="SAM" id="SignalP"/>
    </source>
</evidence>